<sequence>MILYIVETHGCASLIEKRQTFLAAEVSRIARTFFASSFIKKTAPLYNEKKGTLSAKKKGQKDIHICFITSNGVKHNQYFYELQPSVLQLNDLF</sequence>
<comment type="caution">
    <text evidence="1">The sequence shown here is derived from an EMBL/GenBank/DDBJ whole genome shotgun (WGS) entry which is preliminary data.</text>
</comment>
<protein>
    <submittedName>
        <fullName evidence="1">Uncharacterized protein</fullName>
    </submittedName>
</protein>
<proteinExistence type="predicted"/>
<gene>
    <name evidence="1" type="ORF">OMM_13937</name>
</gene>
<dbReference type="AlphaFoldDB" id="A0A1V1NSS0"/>
<name>A0A1V1NSS0_9BACT</name>
<reference evidence="2" key="1">
    <citation type="submission" date="2012-11" db="EMBL/GenBank/DDBJ databases">
        <authorList>
            <person name="Lucero-Rivera Y.E."/>
            <person name="Tovar-Ramirez D."/>
        </authorList>
    </citation>
    <scope>NUCLEOTIDE SEQUENCE [LARGE SCALE GENOMIC DNA]</scope>
    <source>
        <strain evidence="2">Araruama</strain>
    </source>
</reference>
<evidence type="ECO:0000313" key="1">
    <source>
        <dbReference type="EMBL" id="ETR65640.1"/>
    </source>
</evidence>
<dbReference type="Proteomes" id="UP000189670">
    <property type="component" value="Unassembled WGS sequence"/>
</dbReference>
<evidence type="ECO:0000313" key="2">
    <source>
        <dbReference type="Proteomes" id="UP000189670"/>
    </source>
</evidence>
<accession>A0A1V1NSS0</accession>
<organism evidence="1 2">
    <name type="scientific">Candidatus Magnetoglobus multicellularis str. Araruama</name>
    <dbReference type="NCBI Taxonomy" id="890399"/>
    <lineage>
        <taxon>Bacteria</taxon>
        <taxon>Pseudomonadati</taxon>
        <taxon>Thermodesulfobacteriota</taxon>
        <taxon>Desulfobacteria</taxon>
        <taxon>Desulfobacterales</taxon>
        <taxon>Desulfobacteraceae</taxon>
        <taxon>Candidatus Magnetoglobus</taxon>
    </lineage>
</organism>
<dbReference type="EMBL" id="ATBP01002627">
    <property type="protein sequence ID" value="ETR65640.1"/>
    <property type="molecule type" value="Genomic_DNA"/>
</dbReference>